<evidence type="ECO:0000313" key="6">
    <source>
        <dbReference type="Proteomes" id="UP000641932"/>
    </source>
</evidence>
<evidence type="ECO:0000313" key="5">
    <source>
        <dbReference type="EMBL" id="GGO94252.1"/>
    </source>
</evidence>
<dbReference type="InterPro" id="IPR041698">
    <property type="entry name" value="Methyltransf_25"/>
</dbReference>
<gene>
    <name evidence="5" type="ORF">GCM10012280_48670</name>
</gene>
<dbReference type="GO" id="GO:0032259">
    <property type="term" value="P:methylation"/>
    <property type="evidence" value="ECO:0007669"/>
    <property type="project" value="UniProtKB-KW"/>
</dbReference>
<organism evidence="5 6">
    <name type="scientific">Wenjunlia tyrosinilytica</name>
    <dbReference type="NCBI Taxonomy" id="1544741"/>
    <lineage>
        <taxon>Bacteria</taxon>
        <taxon>Bacillati</taxon>
        <taxon>Actinomycetota</taxon>
        <taxon>Actinomycetes</taxon>
        <taxon>Kitasatosporales</taxon>
        <taxon>Streptomycetaceae</taxon>
        <taxon>Wenjunlia</taxon>
    </lineage>
</organism>
<evidence type="ECO:0000256" key="2">
    <source>
        <dbReference type="ARBA" id="ARBA00022679"/>
    </source>
</evidence>
<feature type="domain" description="Methyltransferase" evidence="4">
    <location>
        <begin position="56"/>
        <end position="142"/>
    </location>
</feature>
<evidence type="ECO:0000256" key="3">
    <source>
        <dbReference type="ARBA" id="ARBA00022691"/>
    </source>
</evidence>
<keyword evidence="3" id="KW-0949">S-adenosyl-L-methionine</keyword>
<reference evidence="5" key="2">
    <citation type="submission" date="2020-09" db="EMBL/GenBank/DDBJ databases">
        <authorList>
            <person name="Sun Q."/>
            <person name="Zhou Y."/>
        </authorList>
    </citation>
    <scope>NUCLEOTIDE SEQUENCE</scope>
    <source>
        <strain evidence="5">CGMCC 4.7201</strain>
    </source>
</reference>
<reference evidence="5" key="1">
    <citation type="journal article" date="2014" name="Int. J. Syst. Evol. Microbiol.">
        <title>Complete genome sequence of Corynebacterium casei LMG S-19264T (=DSM 44701T), isolated from a smear-ripened cheese.</title>
        <authorList>
            <consortium name="US DOE Joint Genome Institute (JGI-PGF)"/>
            <person name="Walter F."/>
            <person name="Albersmeier A."/>
            <person name="Kalinowski J."/>
            <person name="Ruckert C."/>
        </authorList>
    </citation>
    <scope>NUCLEOTIDE SEQUENCE</scope>
    <source>
        <strain evidence="5">CGMCC 4.7201</strain>
    </source>
</reference>
<dbReference type="AlphaFoldDB" id="A0A917ZVK6"/>
<keyword evidence="2" id="KW-0808">Transferase</keyword>
<dbReference type="Pfam" id="PF13649">
    <property type="entry name" value="Methyltransf_25"/>
    <property type="match status" value="1"/>
</dbReference>
<dbReference type="Gene3D" id="3.40.50.150">
    <property type="entry name" value="Vaccinia Virus protein VP39"/>
    <property type="match status" value="1"/>
</dbReference>
<comment type="caution">
    <text evidence="5">The sequence shown here is derived from an EMBL/GenBank/DDBJ whole genome shotgun (WGS) entry which is preliminary data.</text>
</comment>
<dbReference type="PANTHER" id="PTHR43464:SF19">
    <property type="entry name" value="UBIQUINONE BIOSYNTHESIS O-METHYLTRANSFERASE, MITOCHONDRIAL"/>
    <property type="match status" value="1"/>
</dbReference>
<evidence type="ECO:0000259" key="4">
    <source>
        <dbReference type="Pfam" id="PF13649"/>
    </source>
</evidence>
<keyword evidence="1" id="KW-0489">Methyltransferase</keyword>
<dbReference type="SUPFAM" id="SSF53335">
    <property type="entry name" value="S-adenosyl-L-methionine-dependent methyltransferases"/>
    <property type="match status" value="1"/>
</dbReference>
<dbReference type="GO" id="GO:0008168">
    <property type="term" value="F:methyltransferase activity"/>
    <property type="evidence" value="ECO:0007669"/>
    <property type="project" value="UniProtKB-KW"/>
</dbReference>
<dbReference type="InterPro" id="IPR029063">
    <property type="entry name" value="SAM-dependent_MTases_sf"/>
</dbReference>
<dbReference type="Proteomes" id="UP000641932">
    <property type="component" value="Unassembled WGS sequence"/>
</dbReference>
<dbReference type="PANTHER" id="PTHR43464">
    <property type="entry name" value="METHYLTRANSFERASE"/>
    <property type="match status" value="1"/>
</dbReference>
<accession>A0A917ZVK6</accession>
<dbReference type="RefSeq" id="WP_189133920.1">
    <property type="nucleotide sequence ID" value="NZ_BMMS01000022.1"/>
</dbReference>
<dbReference type="CDD" id="cd02440">
    <property type="entry name" value="AdoMet_MTases"/>
    <property type="match status" value="1"/>
</dbReference>
<keyword evidence="6" id="KW-1185">Reference proteome</keyword>
<name>A0A917ZVK6_9ACTN</name>
<evidence type="ECO:0000256" key="1">
    <source>
        <dbReference type="ARBA" id="ARBA00022603"/>
    </source>
</evidence>
<sequence>MTTTTEATTVYGRPEFENVDIGDTMRDGHPDITDGDLLIVDLVRKRAEALGRALTVMDVGSGSGVVSELLARGLPGHRVIANEVEPHLIAQARARMAAVPNGEVFDRPFQEWSEPLDVVISWGSHHHLPNTYLDHVRSLLGEEGVLIIGDEFCPEYCDEADTAKVAAADVIHLADGLVLTTREEVAAYEADGTVPQWSRDLEDKRRRALWHWYKFVIDYAMDKDNWTVVLAELQITLDDLTTTFHEEHKLSPVIVQRDLELNGFRCLTANVIGNRPVDLQSFYLWEFAPTPRD</sequence>
<dbReference type="EMBL" id="BMMS01000022">
    <property type="protein sequence ID" value="GGO94252.1"/>
    <property type="molecule type" value="Genomic_DNA"/>
</dbReference>
<proteinExistence type="predicted"/>
<protein>
    <recommendedName>
        <fullName evidence="4">Methyltransferase domain-containing protein</fullName>
    </recommendedName>
</protein>